<dbReference type="Pfam" id="PF01553">
    <property type="entry name" value="Acyltransferase"/>
    <property type="match status" value="1"/>
</dbReference>
<dbReference type="RefSeq" id="WP_183372061.1">
    <property type="nucleotide sequence ID" value="NZ_BAABHL010000126.1"/>
</dbReference>
<keyword evidence="10" id="KW-1185">Reference proteome</keyword>
<comment type="caution">
    <text evidence="9">The sequence shown here is derived from an EMBL/GenBank/DDBJ whole genome shotgun (WGS) entry which is preliminary data.</text>
</comment>
<dbReference type="Proteomes" id="UP000551501">
    <property type="component" value="Unassembled WGS sequence"/>
</dbReference>
<feature type="region of interest" description="Disordered" evidence="6">
    <location>
        <begin position="273"/>
        <end position="309"/>
    </location>
</feature>
<keyword evidence="3 9" id="KW-0808">Transferase</keyword>
<dbReference type="EMBL" id="JACIFP010000001">
    <property type="protein sequence ID" value="MBB4137171.1"/>
    <property type="molecule type" value="Genomic_DNA"/>
</dbReference>
<dbReference type="GO" id="GO:0003841">
    <property type="term" value="F:1-acylglycerol-3-phosphate O-acyltransferase activity"/>
    <property type="evidence" value="ECO:0007669"/>
    <property type="project" value="TreeGrafter"/>
</dbReference>
<keyword evidence="7" id="KW-0812">Transmembrane</keyword>
<keyword evidence="5 9" id="KW-0012">Acyltransferase</keyword>
<evidence type="ECO:0000256" key="3">
    <source>
        <dbReference type="ARBA" id="ARBA00022679"/>
    </source>
</evidence>
<evidence type="ECO:0000256" key="1">
    <source>
        <dbReference type="ARBA" id="ARBA00005189"/>
    </source>
</evidence>
<feature type="compositionally biased region" description="Polar residues" evidence="6">
    <location>
        <begin position="295"/>
        <end position="309"/>
    </location>
</feature>
<feature type="transmembrane region" description="Helical" evidence="7">
    <location>
        <begin position="91"/>
        <end position="115"/>
    </location>
</feature>
<evidence type="ECO:0000256" key="7">
    <source>
        <dbReference type="SAM" id="Phobius"/>
    </source>
</evidence>
<evidence type="ECO:0000256" key="2">
    <source>
        <dbReference type="ARBA" id="ARBA00022516"/>
    </source>
</evidence>
<evidence type="ECO:0000259" key="8">
    <source>
        <dbReference type="SMART" id="SM00563"/>
    </source>
</evidence>
<dbReference type="PANTHER" id="PTHR10434:SF64">
    <property type="entry name" value="1-ACYL-SN-GLYCEROL-3-PHOSPHATE ACYLTRANSFERASE-RELATED"/>
    <property type="match status" value="1"/>
</dbReference>
<dbReference type="AlphaFoldDB" id="A0A840EZY2"/>
<keyword evidence="7" id="KW-1133">Transmembrane helix</keyword>
<evidence type="ECO:0000256" key="6">
    <source>
        <dbReference type="SAM" id="MobiDB-lite"/>
    </source>
</evidence>
<protein>
    <submittedName>
        <fullName evidence="9">1-acyl-sn-glycerol-3-phosphate acyltransferase</fullName>
    </submittedName>
</protein>
<comment type="pathway">
    <text evidence="1">Lipid metabolism.</text>
</comment>
<gene>
    <name evidence="9" type="ORF">BKA16_003723</name>
</gene>
<reference evidence="9 10" key="1">
    <citation type="submission" date="2020-08" db="EMBL/GenBank/DDBJ databases">
        <title>Sequencing the genomes of 1000 actinobacteria strains.</title>
        <authorList>
            <person name="Klenk H.-P."/>
        </authorList>
    </citation>
    <scope>NUCLEOTIDE SEQUENCE [LARGE SCALE GENOMIC DNA]</scope>
    <source>
        <strain evidence="9 10">DSM 45298</strain>
    </source>
</reference>
<dbReference type="SMART" id="SM00563">
    <property type="entry name" value="PlsC"/>
    <property type="match status" value="1"/>
</dbReference>
<dbReference type="PANTHER" id="PTHR10434">
    <property type="entry name" value="1-ACYL-SN-GLYCEROL-3-PHOSPHATE ACYLTRANSFERASE"/>
    <property type="match status" value="1"/>
</dbReference>
<proteinExistence type="predicted"/>
<dbReference type="SUPFAM" id="SSF69593">
    <property type="entry name" value="Glycerol-3-phosphate (1)-acyltransferase"/>
    <property type="match status" value="1"/>
</dbReference>
<dbReference type="GO" id="GO:0006654">
    <property type="term" value="P:phosphatidic acid biosynthetic process"/>
    <property type="evidence" value="ECO:0007669"/>
    <property type="project" value="TreeGrafter"/>
</dbReference>
<name>A0A840EZY2_9ACTN</name>
<dbReference type="CDD" id="cd07989">
    <property type="entry name" value="LPLAT_AGPAT-like"/>
    <property type="match status" value="1"/>
</dbReference>
<evidence type="ECO:0000256" key="5">
    <source>
        <dbReference type="ARBA" id="ARBA00023315"/>
    </source>
</evidence>
<keyword evidence="7" id="KW-0472">Membrane</keyword>
<evidence type="ECO:0000256" key="4">
    <source>
        <dbReference type="ARBA" id="ARBA00023098"/>
    </source>
</evidence>
<keyword evidence="4" id="KW-0443">Lipid metabolism</keyword>
<evidence type="ECO:0000313" key="9">
    <source>
        <dbReference type="EMBL" id="MBB4137171.1"/>
    </source>
</evidence>
<evidence type="ECO:0000313" key="10">
    <source>
        <dbReference type="Proteomes" id="UP000551501"/>
    </source>
</evidence>
<sequence length="309" mass="33442">MATNPWVPVSPCGAHCVPDTPRVSRLRVWTRLAAFGTFAVLVLALGVATMAMPRRARHRYWRRSARIALASMGVRLTIEDRRPETARRLRGALIVANHISFLDIVAVASVAPARFIAKREVLQMAGFGYVAKLFGVLSHVRGDLGRLRPLVDRVAGILDRGRSVAVFPEGTTWCGGAAGRFRPAFFQAAVDAGAPIVPMRLSYSESGRPTTLAGFIGDDTIGTTFSRIVSARELTVEVTVFDLVLPVPDRRHLADVCEEQIVGVPAPHQVALKPAPSASAEPVLDNAVDRGQDPWTLQNDRADSTPSNV</sequence>
<keyword evidence="2" id="KW-0444">Lipid biosynthesis</keyword>
<dbReference type="InterPro" id="IPR002123">
    <property type="entry name" value="Plipid/glycerol_acylTrfase"/>
</dbReference>
<accession>A0A840EZY2</accession>
<feature type="transmembrane region" description="Helical" evidence="7">
    <location>
        <begin position="32"/>
        <end position="53"/>
    </location>
</feature>
<feature type="domain" description="Phospholipid/glycerol acyltransferase" evidence="8">
    <location>
        <begin position="92"/>
        <end position="204"/>
    </location>
</feature>
<organism evidence="9 10">
    <name type="scientific">Gordonia humi</name>
    <dbReference type="NCBI Taxonomy" id="686429"/>
    <lineage>
        <taxon>Bacteria</taxon>
        <taxon>Bacillati</taxon>
        <taxon>Actinomycetota</taxon>
        <taxon>Actinomycetes</taxon>
        <taxon>Mycobacteriales</taxon>
        <taxon>Gordoniaceae</taxon>
        <taxon>Gordonia</taxon>
    </lineage>
</organism>